<accession>A0A0B7G4L1</accession>
<evidence type="ECO:0000313" key="2">
    <source>
        <dbReference type="Proteomes" id="UP000059188"/>
    </source>
</evidence>
<gene>
    <name evidence="1" type="ORF">RSOLAG1IB_10736</name>
</gene>
<organism evidence="1 2">
    <name type="scientific">Thanatephorus cucumeris (strain AG1-IB / isolate 7/3/14)</name>
    <name type="common">Lettuce bottom rot fungus</name>
    <name type="synonym">Rhizoctonia solani</name>
    <dbReference type="NCBI Taxonomy" id="1108050"/>
    <lineage>
        <taxon>Eukaryota</taxon>
        <taxon>Fungi</taxon>
        <taxon>Dikarya</taxon>
        <taxon>Basidiomycota</taxon>
        <taxon>Agaricomycotina</taxon>
        <taxon>Agaricomycetes</taxon>
        <taxon>Cantharellales</taxon>
        <taxon>Ceratobasidiaceae</taxon>
        <taxon>Rhizoctonia</taxon>
        <taxon>Rhizoctonia solani AG-1</taxon>
    </lineage>
</organism>
<evidence type="ECO:0000313" key="1">
    <source>
        <dbReference type="EMBL" id="CEL63407.1"/>
    </source>
</evidence>
<dbReference type="Proteomes" id="UP000059188">
    <property type="component" value="Unassembled WGS sequence"/>
</dbReference>
<proteinExistence type="predicted"/>
<dbReference type="AlphaFoldDB" id="A0A0B7G4L1"/>
<dbReference type="EMBL" id="LN679180">
    <property type="protein sequence ID" value="CEL63407.1"/>
    <property type="molecule type" value="Genomic_DNA"/>
</dbReference>
<sequence length="84" mass="9873">MFRSGTFVYAMRWFCTRYKWESPGHPRLRPSGSKAWGGREPLKMAEKKAISTWGWWAGAEKREDRCDPRAWYAIPKSWNGMACN</sequence>
<protein>
    <submittedName>
        <fullName evidence="1">Uncharacterized protein</fullName>
    </submittedName>
</protein>
<reference evidence="1 2" key="1">
    <citation type="submission" date="2014-11" db="EMBL/GenBank/DDBJ databases">
        <authorList>
            <person name="Wibberg Daniel"/>
        </authorList>
    </citation>
    <scope>NUCLEOTIDE SEQUENCE [LARGE SCALE GENOMIC DNA]</scope>
    <source>
        <strain evidence="1">Rhizoctonia solani AG1-IB 7/3/14</strain>
    </source>
</reference>
<name>A0A0B7G4L1_THACB</name>
<keyword evidence="2" id="KW-1185">Reference proteome</keyword>